<proteinExistence type="inferred from homology"/>
<dbReference type="GO" id="GO:0005794">
    <property type="term" value="C:Golgi apparatus"/>
    <property type="evidence" value="ECO:0007669"/>
    <property type="project" value="TreeGrafter"/>
</dbReference>
<feature type="domain" description="Palmitoyltransferase DHHC" evidence="9">
    <location>
        <begin position="140"/>
        <end position="185"/>
    </location>
</feature>
<name>A0A162A1I7_DAUCS</name>
<dbReference type="PROSITE" id="PS50216">
    <property type="entry name" value="DHHC"/>
    <property type="match status" value="1"/>
</dbReference>
<feature type="transmembrane region" description="Helical" evidence="8">
    <location>
        <begin position="68"/>
        <end position="86"/>
    </location>
</feature>
<gene>
    <name evidence="10" type="ORF">DCAR_016945</name>
</gene>
<keyword evidence="3 8" id="KW-0808">Transferase</keyword>
<sequence length="324" mass="36443">MDPRFRSRVRLYQVWKGYNRFNCGGRLVFGPDGPSAALSASLIGIPSIVFCIKMYLNLSKNSASHGYSVVIVGIVLLVLDFIFLFITCASDPGIVPRCPRPCESETSSVASTDWGKGSMNSRKMPRTREEIINGQIVRVKFCDTCWIYRPPRSSHCSVCNNCVLKFDHHCPWVGQCIGITTYESFKKQHDKKKNPYSQGVLNNLKEVFFTKIPPPLVNFREVVFEDDYSCTDSVRSREPLSRDASKNVYSASKKVSLIELRYSMKGKGKELNTGGSFEIGSLAPLDPEPRLKKWNSFTGETSSHEDLSSEDAMLHRNISSSSYM</sequence>
<evidence type="ECO:0000259" key="9">
    <source>
        <dbReference type="Pfam" id="PF01529"/>
    </source>
</evidence>
<evidence type="ECO:0000256" key="4">
    <source>
        <dbReference type="ARBA" id="ARBA00022692"/>
    </source>
</evidence>
<evidence type="ECO:0000256" key="3">
    <source>
        <dbReference type="ARBA" id="ARBA00022679"/>
    </source>
</evidence>
<dbReference type="PANTHER" id="PTHR22883:SF391">
    <property type="entry name" value="PROTEIN S-ACYLTRANSFERASE 3-RELATED"/>
    <property type="match status" value="1"/>
</dbReference>
<comment type="subcellular location">
    <subcellularLocation>
        <location evidence="1">Endomembrane system</location>
        <topology evidence="1">Multi-pass membrane protein</topology>
    </subcellularLocation>
</comment>
<dbReference type="InterPro" id="IPR039859">
    <property type="entry name" value="PFA4/ZDH16/20/ERF2-like"/>
</dbReference>
<evidence type="ECO:0000256" key="7">
    <source>
        <dbReference type="ARBA" id="ARBA00023315"/>
    </source>
</evidence>
<keyword evidence="7 8" id="KW-0012">Acyltransferase</keyword>
<dbReference type="EC" id="2.3.1.225" evidence="8"/>
<dbReference type="EMBL" id="LNRQ01000005">
    <property type="protein sequence ID" value="KZM93700.1"/>
    <property type="molecule type" value="Genomic_DNA"/>
</dbReference>
<comment type="caution">
    <text evidence="10">The sequence shown here is derived from an EMBL/GenBank/DDBJ whole genome shotgun (WGS) entry which is preliminary data.</text>
</comment>
<evidence type="ECO:0000256" key="5">
    <source>
        <dbReference type="ARBA" id="ARBA00022989"/>
    </source>
</evidence>
<dbReference type="PANTHER" id="PTHR22883">
    <property type="entry name" value="ZINC FINGER DHHC DOMAIN CONTAINING PROTEIN"/>
    <property type="match status" value="1"/>
</dbReference>
<reference evidence="10" key="1">
    <citation type="journal article" date="2016" name="Nat. Genet.">
        <title>A high-quality carrot genome assembly provides new insights into carotenoid accumulation and asterid genome evolution.</title>
        <authorList>
            <person name="Iorizzo M."/>
            <person name="Ellison S."/>
            <person name="Senalik D."/>
            <person name="Zeng P."/>
            <person name="Satapoomin P."/>
            <person name="Huang J."/>
            <person name="Bowman M."/>
            <person name="Iovene M."/>
            <person name="Sanseverino W."/>
            <person name="Cavagnaro P."/>
            <person name="Yildiz M."/>
            <person name="Macko-Podgorni A."/>
            <person name="Moranska E."/>
            <person name="Grzebelus E."/>
            <person name="Grzebelus D."/>
            <person name="Ashrafi H."/>
            <person name="Zheng Z."/>
            <person name="Cheng S."/>
            <person name="Spooner D."/>
            <person name="Van Deynze A."/>
            <person name="Simon P."/>
        </authorList>
    </citation>
    <scope>NUCLEOTIDE SEQUENCE [LARGE SCALE GENOMIC DNA]</scope>
    <source>
        <tissue evidence="10">Leaf</tissue>
    </source>
</reference>
<evidence type="ECO:0000256" key="6">
    <source>
        <dbReference type="ARBA" id="ARBA00023136"/>
    </source>
</evidence>
<protein>
    <recommendedName>
        <fullName evidence="8">S-acyltransferase</fullName>
        <ecNumber evidence="8">2.3.1.225</ecNumber>
    </recommendedName>
    <alternativeName>
        <fullName evidence="8">Palmitoyltransferase</fullName>
    </alternativeName>
</protein>
<evidence type="ECO:0000256" key="1">
    <source>
        <dbReference type="ARBA" id="ARBA00004127"/>
    </source>
</evidence>
<dbReference type="GO" id="GO:0006612">
    <property type="term" value="P:protein targeting to membrane"/>
    <property type="evidence" value="ECO:0007669"/>
    <property type="project" value="TreeGrafter"/>
</dbReference>
<dbReference type="GO" id="GO:0019706">
    <property type="term" value="F:protein-cysteine S-palmitoyltransferase activity"/>
    <property type="evidence" value="ECO:0007669"/>
    <property type="project" value="UniProtKB-EC"/>
</dbReference>
<dbReference type="Gramene" id="KZM93700">
    <property type="protein sequence ID" value="KZM93700"/>
    <property type="gene ID" value="DCAR_016945"/>
</dbReference>
<dbReference type="AlphaFoldDB" id="A0A162A1I7"/>
<keyword evidence="6 8" id="KW-0472">Membrane</keyword>
<dbReference type="Pfam" id="PF01529">
    <property type="entry name" value="DHHC"/>
    <property type="match status" value="1"/>
</dbReference>
<dbReference type="InterPro" id="IPR001594">
    <property type="entry name" value="Palmitoyltrfase_DHHC"/>
</dbReference>
<organism evidence="10">
    <name type="scientific">Daucus carota subsp. sativus</name>
    <name type="common">Carrot</name>
    <dbReference type="NCBI Taxonomy" id="79200"/>
    <lineage>
        <taxon>Eukaryota</taxon>
        <taxon>Viridiplantae</taxon>
        <taxon>Streptophyta</taxon>
        <taxon>Embryophyta</taxon>
        <taxon>Tracheophyta</taxon>
        <taxon>Spermatophyta</taxon>
        <taxon>Magnoliopsida</taxon>
        <taxon>eudicotyledons</taxon>
        <taxon>Gunneridae</taxon>
        <taxon>Pentapetalae</taxon>
        <taxon>asterids</taxon>
        <taxon>campanulids</taxon>
        <taxon>Apiales</taxon>
        <taxon>Apiaceae</taxon>
        <taxon>Apioideae</taxon>
        <taxon>Scandiceae</taxon>
        <taxon>Daucinae</taxon>
        <taxon>Daucus</taxon>
        <taxon>Daucus sect. Daucus</taxon>
    </lineage>
</organism>
<comment type="similarity">
    <text evidence="2 8">Belongs to the DHHC palmitoyltransferase family.</text>
</comment>
<comment type="catalytic activity">
    <reaction evidence="8">
        <text>L-cysteinyl-[protein] + hexadecanoyl-CoA = S-hexadecanoyl-L-cysteinyl-[protein] + CoA</text>
        <dbReference type="Rhea" id="RHEA:36683"/>
        <dbReference type="Rhea" id="RHEA-COMP:10131"/>
        <dbReference type="Rhea" id="RHEA-COMP:11032"/>
        <dbReference type="ChEBI" id="CHEBI:29950"/>
        <dbReference type="ChEBI" id="CHEBI:57287"/>
        <dbReference type="ChEBI" id="CHEBI:57379"/>
        <dbReference type="ChEBI" id="CHEBI:74151"/>
        <dbReference type="EC" id="2.3.1.225"/>
    </reaction>
</comment>
<keyword evidence="5 8" id="KW-1133">Transmembrane helix</keyword>
<dbReference type="GO" id="GO:0005783">
    <property type="term" value="C:endoplasmic reticulum"/>
    <property type="evidence" value="ECO:0007669"/>
    <property type="project" value="TreeGrafter"/>
</dbReference>
<evidence type="ECO:0000313" key="10">
    <source>
        <dbReference type="EMBL" id="KZM93700.1"/>
    </source>
</evidence>
<accession>A0A162A1I7</accession>
<evidence type="ECO:0000256" key="2">
    <source>
        <dbReference type="ARBA" id="ARBA00008574"/>
    </source>
</evidence>
<comment type="domain">
    <text evidence="8">The DHHC domain is required for palmitoyltransferase activity.</text>
</comment>
<feature type="transmembrane region" description="Helical" evidence="8">
    <location>
        <begin position="36"/>
        <end position="56"/>
    </location>
</feature>
<keyword evidence="4 8" id="KW-0812">Transmembrane</keyword>
<evidence type="ECO:0000256" key="8">
    <source>
        <dbReference type="RuleBase" id="RU079119"/>
    </source>
</evidence>